<dbReference type="Pfam" id="PF22818">
    <property type="entry name" value="ApeI-like"/>
    <property type="match status" value="1"/>
</dbReference>
<dbReference type="Gene3D" id="3.10.129.10">
    <property type="entry name" value="Hotdog Thioesterase"/>
    <property type="match status" value="1"/>
</dbReference>
<name>A0A316I5R3_9GAMM</name>
<gene>
    <name evidence="2" type="ORF">C7456_106216</name>
</gene>
<reference evidence="2 3" key="1">
    <citation type="submission" date="2018-05" db="EMBL/GenBank/DDBJ databases">
        <title>Genomic Encyclopedia of Type Strains, Phase IV (KMG-IV): sequencing the most valuable type-strain genomes for metagenomic binning, comparative biology and taxonomic classification.</title>
        <authorList>
            <person name="Goeker M."/>
        </authorList>
    </citation>
    <scope>NUCLEOTIDE SEQUENCE [LARGE SCALE GENOMIC DNA]</scope>
    <source>
        <strain evidence="2 3">DSM 14263</strain>
    </source>
</reference>
<evidence type="ECO:0000313" key="3">
    <source>
        <dbReference type="Proteomes" id="UP000245812"/>
    </source>
</evidence>
<dbReference type="RefSeq" id="WP_245889816.1">
    <property type="nucleotide sequence ID" value="NZ_MSZV01000152.1"/>
</dbReference>
<keyword evidence="3" id="KW-1185">Reference proteome</keyword>
<feature type="domain" description="ApeI dehydratase-like" evidence="1">
    <location>
        <begin position="98"/>
        <end position="196"/>
    </location>
</feature>
<dbReference type="SUPFAM" id="SSF54637">
    <property type="entry name" value="Thioesterase/thiol ester dehydrase-isomerase"/>
    <property type="match status" value="1"/>
</dbReference>
<evidence type="ECO:0000259" key="1">
    <source>
        <dbReference type="Pfam" id="PF22818"/>
    </source>
</evidence>
<comment type="caution">
    <text evidence="2">The sequence shown here is derived from an EMBL/GenBank/DDBJ whole genome shotgun (WGS) entry which is preliminary data.</text>
</comment>
<accession>A0A316I5R3</accession>
<dbReference type="InterPro" id="IPR029069">
    <property type="entry name" value="HotDog_dom_sf"/>
</dbReference>
<dbReference type="Proteomes" id="UP000245812">
    <property type="component" value="Unassembled WGS sequence"/>
</dbReference>
<organism evidence="2 3">
    <name type="scientific">Fulvimonas soli</name>
    <dbReference type="NCBI Taxonomy" id="155197"/>
    <lineage>
        <taxon>Bacteria</taxon>
        <taxon>Pseudomonadati</taxon>
        <taxon>Pseudomonadota</taxon>
        <taxon>Gammaproteobacteria</taxon>
        <taxon>Lysobacterales</taxon>
        <taxon>Rhodanobacteraceae</taxon>
        <taxon>Fulvimonas</taxon>
    </lineage>
</organism>
<sequence length="204" mass="21970">MNDPAAPLADHPWIALARANAAGDGVLLVLGQAGGAALRRQGRQALLDELAAHLAAQGAPVPRAWRLRDRVPADLSPQAVEALLRAPRPAAAELLDEQEQDGAWTLTLRLPLDLVHFDGHFPRAPVLPGVLQVGWALALAAPRLGIAPRCREMEALKFQRLLRPGDEVELALRHDAARGKLHFAYRLDGEHCSSGRLLVEAARG</sequence>
<protein>
    <submittedName>
        <fullName evidence="2">3-hydroxymyristoyl/3-hydroxydecanoyl-(Acyl carrier protein) dehydratase</fullName>
    </submittedName>
</protein>
<proteinExistence type="predicted"/>
<dbReference type="InterPro" id="IPR054545">
    <property type="entry name" value="ApeI-like"/>
</dbReference>
<dbReference type="EMBL" id="QGHC01000006">
    <property type="protein sequence ID" value="PWK87723.1"/>
    <property type="molecule type" value="Genomic_DNA"/>
</dbReference>
<evidence type="ECO:0000313" key="2">
    <source>
        <dbReference type="EMBL" id="PWK87723.1"/>
    </source>
</evidence>
<dbReference type="AlphaFoldDB" id="A0A316I5R3"/>